<evidence type="ECO:0000313" key="1">
    <source>
        <dbReference type="EMBL" id="KAL3698827.1"/>
    </source>
</evidence>
<dbReference type="EMBL" id="JBJQOH010000002">
    <property type="protein sequence ID" value="KAL3698827.1"/>
    <property type="molecule type" value="Genomic_DNA"/>
</dbReference>
<sequence length="67" mass="7395">MTTASQTGIRIMREEFSKSPEIRCGLGGFLRMGDVINDGEDIYKRRFMDAFHTGEPMLGPSLVPSGS</sequence>
<organism evidence="1 2">
    <name type="scientific">Riccia sorocarpa</name>
    <dbReference type="NCBI Taxonomy" id="122646"/>
    <lineage>
        <taxon>Eukaryota</taxon>
        <taxon>Viridiplantae</taxon>
        <taxon>Streptophyta</taxon>
        <taxon>Embryophyta</taxon>
        <taxon>Marchantiophyta</taxon>
        <taxon>Marchantiopsida</taxon>
        <taxon>Marchantiidae</taxon>
        <taxon>Marchantiales</taxon>
        <taxon>Ricciaceae</taxon>
        <taxon>Riccia</taxon>
    </lineage>
</organism>
<protein>
    <submittedName>
        <fullName evidence="1">Uncharacterized protein</fullName>
    </submittedName>
</protein>
<reference evidence="1 2" key="1">
    <citation type="submission" date="2024-09" db="EMBL/GenBank/DDBJ databases">
        <title>Chromosome-scale assembly of Riccia sorocarpa.</title>
        <authorList>
            <person name="Paukszto L."/>
        </authorList>
    </citation>
    <scope>NUCLEOTIDE SEQUENCE [LARGE SCALE GENOMIC DNA]</scope>
    <source>
        <strain evidence="1">LP-2024</strain>
        <tissue evidence="1">Aerial parts of the thallus</tissue>
    </source>
</reference>
<dbReference type="AlphaFoldDB" id="A0ABD3I7V4"/>
<name>A0ABD3I7V4_9MARC</name>
<dbReference type="Proteomes" id="UP001633002">
    <property type="component" value="Unassembled WGS sequence"/>
</dbReference>
<keyword evidence="2" id="KW-1185">Reference proteome</keyword>
<evidence type="ECO:0000313" key="2">
    <source>
        <dbReference type="Proteomes" id="UP001633002"/>
    </source>
</evidence>
<proteinExistence type="predicted"/>
<gene>
    <name evidence="1" type="ORF">R1sor_012903</name>
</gene>
<accession>A0ABD3I7V4</accession>
<comment type="caution">
    <text evidence="1">The sequence shown here is derived from an EMBL/GenBank/DDBJ whole genome shotgun (WGS) entry which is preliminary data.</text>
</comment>